<keyword evidence="2" id="KW-1185">Reference proteome</keyword>
<dbReference type="Pfam" id="PF08282">
    <property type="entry name" value="Hydrolase_3"/>
    <property type="match status" value="2"/>
</dbReference>
<evidence type="ECO:0000313" key="2">
    <source>
        <dbReference type="Proteomes" id="UP000053372"/>
    </source>
</evidence>
<reference evidence="1 2" key="1">
    <citation type="journal article" date="2015" name="Genome Announc.">
        <title>Draft Genome of the Euendolithic (true boring) Cyanobacterium Mastigocoleus testarum strain BC008.</title>
        <authorList>
            <person name="Guida B.S."/>
            <person name="Garcia-Pichel F."/>
        </authorList>
    </citation>
    <scope>NUCLEOTIDE SEQUENCE [LARGE SCALE GENOMIC DNA]</scope>
    <source>
        <strain evidence="1 2">BC008</strain>
    </source>
</reference>
<accession>A0A0V7ZPY2</accession>
<name>A0A0V7ZPY2_9CYAN</name>
<dbReference type="PANTHER" id="PTHR10000">
    <property type="entry name" value="PHOSPHOSERINE PHOSPHATASE"/>
    <property type="match status" value="1"/>
</dbReference>
<proteinExistence type="predicted"/>
<dbReference type="GO" id="GO:0005829">
    <property type="term" value="C:cytosol"/>
    <property type="evidence" value="ECO:0007669"/>
    <property type="project" value="TreeGrafter"/>
</dbReference>
<dbReference type="RefSeq" id="WP_027843414.1">
    <property type="nucleotide sequence ID" value="NZ_LMTZ01000096.1"/>
</dbReference>
<dbReference type="Proteomes" id="UP000053372">
    <property type="component" value="Unassembled WGS sequence"/>
</dbReference>
<evidence type="ECO:0008006" key="3">
    <source>
        <dbReference type="Google" id="ProtNLM"/>
    </source>
</evidence>
<dbReference type="AlphaFoldDB" id="A0A0V7ZPY2"/>
<dbReference type="GO" id="GO:0016791">
    <property type="term" value="F:phosphatase activity"/>
    <property type="evidence" value="ECO:0007669"/>
    <property type="project" value="TreeGrafter"/>
</dbReference>
<gene>
    <name evidence="1" type="ORF">BC008_42640</name>
</gene>
<organism evidence="1 2">
    <name type="scientific">Mastigocoleus testarum BC008</name>
    <dbReference type="NCBI Taxonomy" id="371196"/>
    <lineage>
        <taxon>Bacteria</taxon>
        <taxon>Bacillati</taxon>
        <taxon>Cyanobacteriota</taxon>
        <taxon>Cyanophyceae</taxon>
        <taxon>Nostocales</taxon>
        <taxon>Hapalosiphonaceae</taxon>
        <taxon>Mastigocoleus</taxon>
    </lineage>
</organism>
<sequence>MSKFKMLATDYDETIATKGTLTNSAEKALLLAKEAGYLLSIVTGRGFDSLLYACPQIEMFDSVVAENGAILYFPSTGKLEFLANSPPLEFLGQLMKNGVPFHQDRVVTAVYSQYAEKVNAIVNEFKFPLQIIPHKNRPLILPAGIDKAKGLEKALLHFDFTSERVIAIGDAENDLQLFDICGFKVAVGNAQDVVKAKANWVATKVHGDGVSEFIKEYLLAP</sequence>
<dbReference type="EMBL" id="LMTZ01000096">
    <property type="protein sequence ID" value="KST66434.1"/>
    <property type="molecule type" value="Genomic_DNA"/>
</dbReference>
<dbReference type="InterPro" id="IPR023214">
    <property type="entry name" value="HAD_sf"/>
</dbReference>
<dbReference type="OrthoDB" id="9768060at2"/>
<dbReference type="PANTHER" id="PTHR10000:SF8">
    <property type="entry name" value="HAD SUPERFAMILY HYDROLASE-LIKE, TYPE 3"/>
    <property type="match status" value="1"/>
</dbReference>
<dbReference type="Gene3D" id="3.90.1070.10">
    <property type="match status" value="1"/>
</dbReference>
<comment type="caution">
    <text evidence="1">The sequence shown here is derived from an EMBL/GenBank/DDBJ whole genome shotgun (WGS) entry which is preliminary data.</text>
</comment>
<protein>
    <recommendedName>
        <fullName evidence="3">Haloacid dehalogenase</fullName>
    </recommendedName>
</protein>
<dbReference type="SUPFAM" id="SSF56784">
    <property type="entry name" value="HAD-like"/>
    <property type="match status" value="1"/>
</dbReference>
<evidence type="ECO:0000313" key="1">
    <source>
        <dbReference type="EMBL" id="KST66434.1"/>
    </source>
</evidence>
<dbReference type="InterPro" id="IPR036412">
    <property type="entry name" value="HAD-like_sf"/>
</dbReference>
<dbReference type="GO" id="GO:0000287">
    <property type="term" value="F:magnesium ion binding"/>
    <property type="evidence" value="ECO:0007669"/>
    <property type="project" value="TreeGrafter"/>
</dbReference>
<dbReference type="Gene3D" id="3.40.50.1000">
    <property type="entry name" value="HAD superfamily/HAD-like"/>
    <property type="match status" value="1"/>
</dbReference>